<comment type="caution">
    <text evidence="2">The sequence shown here is derived from an EMBL/GenBank/DDBJ whole genome shotgun (WGS) entry which is preliminary data.</text>
</comment>
<keyword evidence="1" id="KW-0472">Membrane</keyword>
<dbReference type="RefSeq" id="WP_349215794.1">
    <property type="nucleotide sequence ID" value="NZ_JBBMFA010000085.1"/>
</dbReference>
<proteinExistence type="predicted"/>
<dbReference type="Proteomes" id="UP001477672">
    <property type="component" value="Unassembled WGS sequence"/>
</dbReference>
<dbReference type="EMBL" id="JBBMFA010000085">
    <property type="protein sequence ID" value="MEQ2520307.1"/>
    <property type="molecule type" value="Genomic_DNA"/>
</dbReference>
<feature type="transmembrane region" description="Helical" evidence="1">
    <location>
        <begin position="44"/>
        <end position="64"/>
    </location>
</feature>
<dbReference type="PANTHER" id="PTHR40038:SF1">
    <property type="entry name" value="MEMBRANE-ASSOCIATED PROTEIN TCAA"/>
    <property type="match status" value="1"/>
</dbReference>
<name>A0ABV1GF53_9FIRM</name>
<protein>
    <submittedName>
        <fullName evidence="2">Uncharacterized protein</fullName>
    </submittedName>
</protein>
<evidence type="ECO:0000256" key="1">
    <source>
        <dbReference type="SAM" id="Phobius"/>
    </source>
</evidence>
<evidence type="ECO:0000313" key="3">
    <source>
        <dbReference type="Proteomes" id="UP001477672"/>
    </source>
</evidence>
<organism evidence="2 3">
    <name type="scientific">Ruthenibacterium intestinale</name>
    <dbReference type="NCBI Taxonomy" id="3133163"/>
    <lineage>
        <taxon>Bacteria</taxon>
        <taxon>Bacillati</taxon>
        <taxon>Bacillota</taxon>
        <taxon>Clostridia</taxon>
        <taxon>Eubacteriales</taxon>
        <taxon>Oscillospiraceae</taxon>
        <taxon>Ruthenibacterium</taxon>
    </lineage>
</organism>
<keyword evidence="1" id="KW-1133">Transmembrane helix</keyword>
<keyword evidence="3" id="KW-1185">Reference proteome</keyword>
<dbReference type="PANTHER" id="PTHR40038">
    <property type="entry name" value="MEMBRANE-ASSOCIATED PROTEIN TCAA"/>
    <property type="match status" value="1"/>
</dbReference>
<sequence length="456" mass="47982">MNRCKNCGKPLEDDSSMLCPACAAMERSDAKAGRAGVRTIRRMALVAAVLAVVLIVLVSLSVVFSRKYDPVQFTDQLTQALAAGDTKALTGLVAGKDIAVSEENLAALCRAFSTEEARAALTQQLEAQISDPTLTGSAYPALSVEEDRVFLGYSEYRLAVQSVQLMLSTSAANPLLTLNDTACTGEVVSGGVLYKNLFPGRYTCLVTAASSTGQTVTGTATELDLFQTSEPTVFNGALPLSDITVSGCTSDEATILVNDQAIAAKPVGGTVTIPQIAVGSTIRFTYTAPHGAVTTGVVQFTDQSVTALTFGEVTTTGGVPDKAGVDALLRTYYSAYLDAVNQQDASKFQALVSETLFAEQSAGISAADKTANIYEFTDAVSEESSVSTLLIGEAPGFRCNATFSYNYTGKETHETLSAAEKKSCEFIFLDGQWKLNRLVGCTDENYAANSTAALDG</sequence>
<reference evidence="2 3" key="1">
    <citation type="submission" date="2024-03" db="EMBL/GenBank/DDBJ databases">
        <title>Human intestinal bacterial collection.</title>
        <authorList>
            <person name="Pauvert C."/>
            <person name="Hitch T.C.A."/>
            <person name="Clavel T."/>
        </authorList>
    </citation>
    <scope>NUCLEOTIDE SEQUENCE [LARGE SCALE GENOMIC DNA]</scope>
    <source>
        <strain evidence="2 3">CLA-JM-H11</strain>
    </source>
</reference>
<accession>A0ABV1GF53</accession>
<evidence type="ECO:0000313" key="2">
    <source>
        <dbReference type="EMBL" id="MEQ2520307.1"/>
    </source>
</evidence>
<keyword evidence="1" id="KW-0812">Transmembrane</keyword>
<gene>
    <name evidence="2" type="ORF">WMO24_07680</name>
</gene>